<dbReference type="EMBL" id="VSSQ01064108">
    <property type="protein sequence ID" value="MPN17079.1"/>
    <property type="molecule type" value="Genomic_DNA"/>
</dbReference>
<dbReference type="AlphaFoldDB" id="A0A645FUA3"/>
<reference evidence="1" key="1">
    <citation type="submission" date="2019-08" db="EMBL/GenBank/DDBJ databases">
        <authorList>
            <person name="Kucharzyk K."/>
            <person name="Murdoch R.W."/>
            <person name="Higgins S."/>
            <person name="Loffler F."/>
        </authorList>
    </citation>
    <scope>NUCLEOTIDE SEQUENCE</scope>
</reference>
<proteinExistence type="predicted"/>
<accession>A0A645FUA3</accession>
<name>A0A645FUA3_9ZZZZ</name>
<gene>
    <name evidence="1" type="ORF">SDC9_164429</name>
</gene>
<protein>
    <submittedName>
        <fullName evidence="1">Uncharacterized protein</fullName>
    </submittedName>
</protein>
<organism evidence="1">
    <name type="scientific">bioreactor metagenome</name>
    <dbReference type="NCBI Taxonomy" id="1076179"/>
    <lineage>
        <taxon>unclassified sequences</taxon>
        <taxon>metagenomes</taxon>
        <taxon>ecological metagenomes</taxon>
    </lineage>
</organism>
<evidence type="ECO:0000313" key="1">
    <source>
        <dbReference type="EMBL" id="MPN17079.1"/>
    </source>
</evidence>
<sequence length="180" mass="20601">MLEYDKVARRIELTVHAVDRGDKRADALLDLRKHLAAQEHLLRSEFLIIVDIDQGDRGHLLLIEAAVVQRLRPVDPVLVGQIMLLASVPALHRQVHDLICAARELDLLRLRRMLDVKPRDQPLNILTLAKGEKRIVAPDDASTLIEYRTGKLHHLGYVDRCKRIRMQHVVHFILQPALEA</sequence>
<comment type="caution">
    <text evidence="1">The sequence shown here is derived from an EMBL/GenBank/DDBJ whole genome shotgun (WGS) entry which is preliminary data.</text>
</comment>